<proteinExistence type="predicted"/>
<evidence type="ECO:0000313" key="2">
    <source>
        <dbReference type="Proteomes" id="UP000593562"/>
    </source>
</evidence>
<dbReference type="PANTHER" id="PTHR34057:SF1">
    <property type="entry name" value="ELONGATION FACTOR"/>
    <property type="match status" value="1"/>
</dbReference>
<dbReference type="Proteomes" id="UP000593562">
    <property type="component" value="Unassembled WGS sequence"/>
</dbReference>
<reference evidence="1 2" key="1">
    <citation type="journal article" date="2020" name="Nat. Commun.">
        <title>Genome of Tripterygium wilfordii and identification of cytochrome P450 involved in triptolide biosynthesis.</title>
        <authorList>
            <person name="Tu L."/>
            <person name="Su P."/>
            <person name="Zhang Z."/>
            <person name="Gao L."/>
            <person name="Wang J."/>
            <person name="Hu T."/>
            <person name="Zhou J."/>
            <person name="Zhang Y."/>
            <person name="Zhao Y."/>
            <person name="Liu Y."/>
            <person name="Song Y."/>
            <person name="Tong Y."/>
            <person name="Lu Y."/>
            <person name="Yang J."/>
            <person name="Xu C."/>
            <person name="Jia M."/>
            <person name="Peters R.J."/>
            <person name="Huang L."/>
            <person name="Gao W."/>
        </authorList>
    </citation>
    <scope>NUCLEOTIDE SEQUENCE [LARGE SCALE GENOMIC DNA]</scope>
    <source>
        <strain evidence="2">cv. XIE 37</strain>
        <tissue evidence="1">Leaf</tissue>
    </source>
</reference>
<accession>A0A7J7CIT6</accession>
<sequence length="119" mass="12927">MALTNLGLLLNTDQLLLEFGNGDISFEQTLWEIEMVHSRVRELKTEIEMAMSKNAPKFSPSENLSLLAPYDAQTSSAPSPTVSAGNGDNTSVRAIHAATQHISVHEVGDLVIPESPILR</sequence>
<keyword evidence="2" id="KW-1185">Reference proteome</keyword>
<dbReference type="AlphaFoldDB" id="A0A7J7CIT6"/>
<comment type="caution">
    <text evidence="1">The sequence shown here is derived from an EMBL/GenBank/DDBJ whole genome shotgun (WGS) entry which is preliminary data.</text>
</comment>
<name>A0A7J7CIT6_TRIWF</name>
<dbReference type="PANTHER" id="PTHR34057">
    <property type="entry name" value="ELONGATION FACTOR"/>
    <property type="match status" value="1"/>
</dbReference>
<dbReference type="InParanoid" id="A0A7J7CIT6"/>
<organism evidence="1 2">
    <name type="scientific">Tripterygium wilfordii</name>
    <name type="common">Thunder God vine</name>
    <dbReference type="NCBI Taxonomy" id="458696"/>
    <lineage>
        <taxon>Eukaryota</taxon>
        <taxon>Viridiplantae</taxon>
        <taxon>Streptophyta</taxon>
        <taxon>Embryophyta</taxon>
        <taxon>Tracheophyta</taxon>
        <taxon>Spermatophyta</taxon>
        <taxon>Magnoliopsida</taxon>
        <taxon>eudicotyledons</taxon>
        <taxon>Gunneridae</taxon>
        <taxon>Pentapetalae</taxon>
        <taxon>rosids</taxon>
        <taxon>fabids</taxon>
        <taxon>Celastrales</taxon>
        <taxon>Celastraceae</taxon>
        <taxon>Tripterygium</taxon>
    </lineage>
</organism>
<dbReference type="EMBL" id="JAAARO010000016">
    <property type="protein sequence ID" value="KAF5733931.1"/>
    <property type="molecule type" value="Genomic_DNA"/>
</dbReference>
<protein>
    <submittedName>
        <fullName evidence="1">Uncharacterized protein</fullName>
    </submittedName>
</protein>
<evidence type="ECO:0000313" key="1">
    <source>
        <dbReference type="EMBL" id="KAF5733931.1"/>
    </source>
</evidence>
<gene>
    <name evidence="1" type="ORF">HS088_TW16G00372</name>
</gene>